<protein>
    <submittedName>
        <fullName evidence="8">Methyl-accepting chemotaxis protein</fullName>
    </submittedName>
</protein>
<dbReference type="InterPro" id="IPR003660">
    <property type="entry name" value="HAMP_dom"/>
</dbReference>
<gene>
    <name evidence="8" type="ORF">PGX00_21365</name>
</gene>
<keyword evidence="5" id="KW-0812">Transmembrane</keyword>
<dbReference type="CDD" id="cd11386">
    <property type="entry name" value="MCP_signal"/>
    <property type="match status" value="1"/>
</dbReference>
<keyword evidence="9" id="KW-1185">Reference proteome</keyword>
<evidence type="ECO:0000256" key="4">
    <source>
        <dbReference type="PROSITE-ProRule" id="PRU00284"/>
    </source>
</evidence>
<keyword evidence="2 4" id="KW-0807">Transducer</keyword>
<dbReference type="Pfam" id="PF00672">
    <property type="entry name" value="HAMP"/>
    <property type="match status" value="1"/>
</dbReference>
<name>A0ABT4YWZ9_9VIBR</name>
<dbReference type="CDD" id="cd06225">
    <property type="entry name" value="HAMP"/>
    <property type="match status" value="1"/>
</dbReference>
<feature type="domain" description="Methyl-accepting transducer" evidence="6">
    <location>
        <begin position="204"/>
        <end position="440"/>
    </location>
</feature>
<sequence length="477" mass="51538">MKEIPFRLIDRLFIKMSINDKFWVIFILFFIALTTTGLGRYNQTLASIENNAINVVQAQVSGMAKVMSPDSQMNLSNVSISSAPTEATFKNGSITASARLANGQYATLTQTVPPSVQAEKEDAFRSFLFSFIWLLPIALVLYWTATFLTGALWVLWQTTAKIAEGDLTSRLGFHPGRDEFGTIGCALDEAMDTLSNLVKVVKESSNTLGVTAASFASETTQSQEQINYQHSSLDSVATAMEQMTASALEVSNIAKQAAEHSENDEKYVQASQQRVQEAISEIEQLSQFISESSTSVATLADSTTQINDVITTINAISEQTNLLALNAAIEAARAGEYGRGFAVVADEVRTLASRTQQATVEIQSTIEKLQTETSLITSKTENTVAQANTSNKIISSIGEDVVAIAESARAVMEMSVHISTSADEQSTVANDIASELSDIRTQSDVIRDVAKTSAQGISELTEASNNLNQVLKGYKTA</sequence>
<dbReference type="Proteomes" id="UP001210678">
    <property type="component" value="Unassembled WGS sequence"/>
</dbReference>
<dbReference type="PROSITE" id="PS50111">
    <property type="entry name" value="CHEMOTAXIS_TRANSDUC_2"/>
    <property type="match status" value="1"/>
</dbReference>
<evidence type="ECO:0000259" key="6">
    <source>
        <dbReference type="PROSITE" id="PS50111"/>
    </source>
</evidence>
<evidence type="ECO:0000256" key="2">
    <source>
        <dbReference type="ARBA" id="ARBA00023224"/>
    </source>
</evidence>
<evidence type="ECO:0000256" key="5">
    <source>
        <dbReference type="SAM" id="Phobius"/>
    </source>
</evidence>
<comment type="similarity">
    <text evidence="3">Belongs to the methyl-accepting chemotaxis (MCP) protein family.</text>
</comment>
<dbReference type="Gene3D" id="1.10.287.950">
    <property type="entry name" value="Methyl-accepting chemotaxis protein"/>
    <property type="match status" value="1"/>
</dbReference>
<feature type="transmembrane region" description="Helical" evidence="5">
    <location>
        <begin position="21"/>
        <end position="41"/>
    </location>
</feature>
<feature type="transmembrane region" description="Helical" evidence="5">
    <location>
        <begin position="131"/>
        <end position="156"/>
    </location>
</feature>
<evidence type="ECO:0000256" key="3">
    <source>
        <dbReference type="ARBA" id="ARBA00029447"/>
    </source>
</evidence>
<dbReference type="PROSITE" id="PS50885">
    <property type="entry name" value="HAMP"/>
    <property type="match status" value="1"/>
</dbReference>
<dbReference type="RefSeq" id="WP_272140376.1">
    <property type="nucleotide sequence ID" value="NZ_JAQLOI010000003.1"/>
</dbReference>
<evidence type="ECO:0000313" key="8">
    <source>
        <dbReference type="EMBL" id="MDB1126076.1"/>
    </source>
</evidence>
<dbReference type="Pfam" id="PF00015">
    <property type="entry name" value="MCPsignal"/>
    <property type="match status" value="1"/>
</dbReference>
<keyword evidence="5" id="KW-0472">Membrane</keyword>
<dbReference type="SMART" id="SM00283">
    <property type="entry name" value="MA"/>
    <property type="match status" value="1"/>
</dbReference>
<comment type="caution">
    <text evidence="8">The sequence shown here is derived from an EMBL/GenBank/DDBJ whole genome shotgun (WGS) entry which is preliminary data.</text>
</comment>
<comment type="subcellular location">
    <subcellularLocation>
        <location evidence="1">Membrane</location>
    </subcellularLocation>
</comment>
<dbReference type="EMBL" id="JAQLOI010000003">
    <property type="protein sequence ID" value="MDB1126076.1"/>
    <property type="molecule type" value="Genomic_DNA"/>
</dbReference>
<keyword evidence="5" id="KW-1133">Transmembrane helix</keyword>
<dbReference type="PRINTS" id="PR00260">
    <property type="entry name" value="CHEMTRNSDUCR"/>
</dbReference>
<proteinExistence type="inferred from homology"/>
<dbReference type="PANTHER" id="PTHR32089">
    <property type="entry name" value="METHYL-ACCEPTING CHEMOTAXIS PROTEIN MCPB"/>
    <property type="match status" value="1"/>
</dbReference>
<evidence type="ECO:0000313" key="9">
    <source>
        <dbReference type="Proteomes" id="UP001210678"/>
    </source>
</evidence>
<dbReference type="InterPro" id="IPR004089">
    <property type="entry name" value="MCPsignal_dom"/>
</dbReference>
<dbReference type="SUPFAM" id="SSF58104">
    <property type="entry name" value="Methyl-accepting chemotaxis protein (MCP) signaling domain"/>
    <property type="match status" value="1"/>
</dbReference>
<accession>A0ABT4YWZ9</accession>
<dbReference type="InterPro" id="IPR004090">
    <property type="entry name" value="Chemotax_Me-accpt_rcpt"/>
</dbReference>
<dbReference type="PANTHER" id="PTHR32089:SF65">
    <property type="entry name" value="CHEMOTAXIS SIGNAL TRANSDUCTION SYSTEM METHYL ACCEPTING SENSORY TRANSDUCER"/>
    <property type="match status" value="1"/>
</dbReference>
<evidence type="ECO:0000256" key="1">
    <source>
        <dbReference type="ARBA" id="ARBA00004370"/>
    </source>
</evidence>
<organism evidence="8 9">
    <name type="scientific">Vibrio algarum</name>
    <dbReference type="NCBI Taxonomy" id="3020714"/>
    <lineage>
        <taxon>Bacteria</taxon>
        <taxon>Pseudomonadati</taxon>
        <taxon>Pseudomonadota</taxon>
        <taxon>Gammaproteobacteria</taxon>
        <taxon>Vibrionales</taxon>
        <taxon>Vibrionaceae</taxon>
        <taxon>Vibrio</taxon>
    </lineage>
</organism>
<reference evidence="8 9" key="1">
    <citation type="submission" date="2023-01" db="EMBL/GenBank/DDBJ databases">
        <title>Vibrio sp. KJ40-1 sp.nov, isolated from marine algae.</title>
        <authorList>
            <person name="Butt M."/>
            <person name="Kim J.M.J."/>
            <person name="Jeon C.O.C."/>
        </authorList>
    </citation>
    <scope>NUCLEOTIDE SEQUENCE [LARGE SCALE GENOMIC DNA]</scope>
    <source>
        <strain evidence="8 9">KJ40-1</strain>
    </source>
</reference>
<evidence type="ECO:0000259" key="7">
    <source>
        <dbReference type="PROSITE" id="PS50885"/>
    </source>
</evidence>
<feature type="domain" description="HAMP" evidence="7">
    <location>
        <begin position="146"/>
        <end position="199"/>
    </location>
</feature>